<protein>
    <submittedName>
        <fullName evidence="1">Uncharacterized protein</fullName>
    </submittedName>
</protein>
<sequence>MSPYPERYLKDSIGDLDNTVHHKLLAEHIMQKNADGRAWLYEQARQLDNATSITQLAASLDPRFGLKGLISLYPVAARFVPFVDMERYAEVLRFRTKVALEICRLPSMEWLVIAIRDSMELGEYPGGVKEEMLAMLEPRLHPYRQLIGFEFPSQAGLKK</sequence>
<proteinExistence type="predicted"/>
<gene>
    <name evidence="1" type="ORF">CEK71_21415</name>
</gene>
<reference evidence="1 2" key="1">
    <citation type="submission" date="2017-06" db="EMBL/GenBank/DDBJ databases">
        <title>Genome Sequencing of the methanotroph Methylovulum psychrotolerants str. HV10-M2 isolated from a high-altitude environment.</title>
        <authorList>
            <person name="Mateos-Rivera A."/>
        </authorList>
    </citation>
    <scope>NUCLEOTIDE SEQUENCE [LARGE SCALE GENOMIC DNA]</scope>
    <source>
        <strain evidence="1 2">HV10_M2</strain>
    </source>
</reference>
<dbReference type="Proteomes" id="UP000197019">
    <property type="component" value="Chromosome"/>
</dbReference>
<evidence type="ECO:0000313" key="1">
    <source>
        <dbReference type="EMBL" id="ASF48414.1"/>
    </source>
</evidence>
<dbReference type="AlphaFoldDB" id="A0A1Z4C4K8"/>
<accession>A0A1Z4C4K8</accession>
<name>A0A1Z4C4K8_9GAMM</name>
<dbReference type="KEGG" id="mpsy:CEK71_21415"/>
<evidence type="ECO:0000313" key="2">
    <source>
        <dbReference type="Proteomes" id="UP000197019"/>
    </source>
</evidence>
<organism evidence="1 2">
    <name type="scientific">Methylovulum psychrotolerans</name>
    <dbReference type="NCBI Taxonomy" id="1704499"/>
    <lineage>
        <taxon>Bacteria</taxon>
        <taxon>Pseudomonadati</taxon>
        <taxon>Pseudomonadota</taxon>
        <taxon>Gammaproteobacteria</taxon>
        <taxon>Methylococcales</taxon>
        <taxon>Methylococcaceae</taxon>
        <taxon>Methylovulum</taxon>
    </lineage>
</organism>
<dbReference type="EMBL" id="CP022129">
    <property type="protein sequence ID" value="ASF48414.1"/>
    <property type="molecule type" value="Genomic_DNA"/>
</dbReference>
<keyword evidence="2" id="KW-1185">Reference proteome</keyword>